<name>A0A9P0GNJ2_PHACE</name>
<evidence type="ECO:0000313" key="5">
    <source>
        <dbReference type="Proteomes" id="UP001153737"/>
    </source>
</evidence>
<feature type="coiled-coil region" evidence="1">
    <location>
        <begin position="606"/>
        <end position="636"/>
    </location>
</feature>
<proteinExistence type="predicted"/>
<evidence type="ECO:0000256" key="3">
    <source>
        <dbReference type="SAM" id="Phobius"/>
    </source>
</evidence>
<dbReference type="Proteomes" id="UP001153737">
    <property type="component" value="Chromosome 1"/>
</dbReference>
<dbReference type="GO" id="GO:0005789">
    <property type="term" value="C:endoplasmic reticulum membrane"/>
    <property type="evidence" value="ECO:0007669"/>
    <property type="project" value="TreeGrafter"/>
</dbReference>
<dbReference type="EMBL" id="OU896707">
    <property type="protein sequence ID" value="CAH1116917.1"/>
    <property type="molecule type" value="Genomic_DNA"/>
</dbReference>
<feature type="transmembrane region" description="Helical" evidence="3">
    <location>
        <begin position="6"/>
        <end position="24"/>
    </location>
</feature>
<keyword evidence="3" id="KW-1133">Transmembrane helix</keyword>
<keyword evidence="3" id="KW-0812">Transmembrane</keyword>
<evidence type="ECO:0000256" key="2">
    <source>
        <dbReference type="SAM" id="MobiDB-lite"/>
    </source>
</evidence>
<feature type="coiled-coil region" evidence="1">
    <location>
        <begin position="314"/>
        <end position="366"/>
    </location>
</feature>
<accession>A0A9P0GNJ2</accession>
<keyword evidence="5" id="KW-1185">Reference proteome</keyword>
<evidence type="ECO:0000256" key="1">
    <source>
        <dbReference type="SAM" id="Coils"/>
    </source>
</evidence>
<keyword evidence="3" id="KW-0472">Membrane</keyword>
<sequence length="944" mass="107438">MDLSTPLLFIVLFLIACFSLFLVYKYGVKQKSFEEALAEQRQQTNALLGLKPKPKEKKNKKASKKSKEKLSQENETDGLENSENNKENSQPNKLHVEFKEILEEVPTKDELKAPTIKEVSKVKKMKKVRPILVRKDKSPEKVIVGMVNTPTVNHFEENHPKDDLELMRSSSKDDILKTDPIKELKEKKPATETNISVKNKKNNKQIADSIKIEPSPIIEKVIEEKVEKALEIMPLVNQTNGALVGNPGKEKKKKKSEFNTRQQLTAEKDELINSVRKAELSKTEVQLLIDLLLNKQLEAPTVISDWSEGKYDPIQKMKKQLAEKEKALIEEQEALLGAQAKLKEIRAEQQAEKAQLQQKIRGLEELAQTRHIEIQAGNNRFQVNAQKIQQLQAELNSEMIKTHKLMEDNAALQMQAQQYEVSLSQMQDTENIIGKLRSDIDELSAQNQQLRMDLQQIAAEKEHQQQHFMMQMATMDKGFKESRMEMEKNLEMALRQENDWKNEIAHLDSTLQQRFEEERKMELTLGQLNEKLRLMNNEKAESVKKIAQLTSELQLSKEEIKHLNHSAEGKQVHEVEVLNLTNELASKKSELSTKISEWQQTERKYKADLETTRSNYQKIQQDLEEQKAKNNELRAKNWKVMEALNAAESKAKNVVTNKQSEIDAKKLSEDAIAGERAAQKAFLRRLFPEIEGLEAVAAAEDWQAECGKLIGEHLKSLRVEQVAAPASTPPASPGKAQEVGKLQAQLLHYKGIIDDTEGMLNNLQKHIEREEINWRSQLAAKEAEIDHLKETRMAQNYVEPAEVQGVEFAYKCIEKSLPLVIDELQSKVISLEQQLSNEVAEKQRLLQDCQLLKSQAPQKSTPRAADPTATIEKLSEEVNRLREQLRVEQTKNGDVAVSIKAKTCSNPTNGTTFIEVPTIRNASICSNMGCQFLYCDGNNCGGNL</sequence>
<keyword evidence="1" id="KW-0175">Coiled coil</keyword>
<dbReference type="AlphaFoldDB" id="A0A9P0GNJ2"/>
<reference evidence="4" key="2">
    <citation type="submission" date="2022-10" db="EMBL/GenBank/DDBJ databases">
        <authorList>
            <consortium name="ENA_rothamsted_submissions"/>
            <consortium name="culmorum"/>
            <person name="King R."/>
        </authorList>
    </citation>
    <scope>NUCLEOTIDE SEQUENCE</scope>
</reference>
<feature type="compositionally biased region" description="Basic residues" evidence="2">
    <location>
        <begin position="52"/>
        <end position="67"/>
    </location>
</feature>
<organism evidence="4 5">
    <name type="scientific">Phaedon cochleariae</name>
    <name type="common">Mustard beetle</name>
    <dbReference type="NCBI Taxonomy" id="80249"/>
    <lineage>
        <taxon>Eukaryota</taxon>
        <taxon>Metazoa</taxon>
        <taxon>Ecdysozoa</taxon>
        <taxon>Arthropoda</taxon>
        <taxon>Hexapoda</taxon>
        <taxon>Insecta</taxon>
        <taxon>Pterygota</taxon>
        <taxon>Neoptera</taxon>
        <taxon>Endopterygota</taxon>
        <taxon>Coleoptera</taxon>
        <taxon>Polyphaga</taxon>
        <taxon>Cucujiformia</taxon>
        <taxon>Chrysomeloidea</taxon>
        <taxon>Chrysomelidae</taxon>
        <taxon>Chrysomelinae</taxon>
        <taxon>Chrysomelini</taxon>
        <taxon>Phaedon</taxon>
    </lineage>
</organism>
<protein>
    <recommendedName>
        <fullName evidence="6">Kinectin</fullName>
    </recommendedName>
</protein>
<reference evidence="4" key="1">
    <citation type="submission" date="2022-01" db="EMBL/GenBank/DDBJ databases">
        <authorList>
            <person name="King R."/>
        </authorList>
    </citation>
    <scope>NUCLEOTIDE SEQUENCE</scope>
</reference>
<feature type="region of interest" description="Disordered" evidence="2">
    <location>
        <begin position="45"/>
        <end position="93"/>
    </location>
</feature>
<gene>
    <name evidence="4" type="ORF">PHAECO_LOCUS846</name>
</gene>
<feature type="coiled-coil region" evidence="1">
    <location>
        <begin position="821"/>
        <end position="891"/>
    </location>
</feature>
<evidence type="ECO:0008006" key="6">
    <source>
        <dbReference type="Google" id="ProtNLM"/>
    </source>
</evidence>
<dbReference type="PANTHER" id="PTHR18939">
    <property type="entry name" value="RIBOSOME BINDING PROTEIN-1"/>
    <property type="match status" value="1"/>
</dbReference>
<dbReference type="InterPro" id="IPR040248">
    <property type="entry name" value="RRBP1"/>
</dbReference>
<feature type="compositionally biased region" description="Polar residues" evidence="2">
    <location>
        <begin position="81"/>
        <end position="92"/>
    </location>
</feature>
<evidence type="ECO:0000313" key="4">
    <source>
        <dbReference type="EMBL" id="CAH1116917.1"/>
    </source>
</evidence>
<feature type="coiled-coil region" evidence="1">
    <location>
        <begin position="409"/>
        <end position="566"/>
    </location>
</feature>
<dbReference type="PANTHER" id="PTHR18939:SF4">
    <property type="entry name" value="RIBOSOME-BINDING PROTEIN 1"/>
    <property type="match status" value="1"/>
</dbReference>
<dbReference type="OrthoDB" id="5875463at2759"/>